<feature type="transmembrane region" description="Helical" evidence="1">
    <location>
        <begin position="17"/>
        <end position="35"/>
    </location>
</feature>
<evidence type="ECO:0000313" key="3">
    <source>
        <dbReference type="Proteomes" id="UP001064632"/>
    </source>
</evidence>
<sequence>MRGQLFGDRIYLQGKEVMWRIAVAVLVLIGAVGIMTRKKDVSADATEQQAQYKYAEARIAISANGREMEMVAVGEGPTDAECTGKQGTNVIKGICAGRGPSCKVVSFDCTNTLEQRYVNMLARKPMNVPYTHIVVPANGRENNAAIVGWGLTADESLMLCRGMGQMSSGQLKASCITSGG</sequence>
<dbReference type="EMBL" id="CP104694">
    <property type="protein sequence ID" value="UXI70198.1"/>
    <property type="molecule type" value="Genomic_DNA"/>
</dbReference>
<protein>
    <submittedName>
        <fullName evidence="2">Uncharacterized protein</fullName>
    </submittedName>
</protein>
<keyword evidence="1" id="KW-0812">Transmembrane</keyword>
<keyword evidence="3" id="KW-1185">Reference proteome</keyword>
<accession>A0ABY6BL91</accession>
<dbReference type="Proteomes" id="UP001064632">
    <property type="component" value="Chromosome"/>
</dbReference>
<organism evidence="2 3">
    <name type="scientific">Tahibacter amnicola</name>
    <dbReference type="NCBI Taxonomy" id="2976241"/>
    <lineage>
        <taxon>Bacteria</taxon>
        <taxon>Pseudomonadati</taxon>
        <taxon>Pseudomonadota</taxon>
        <taxon>Gammaproteobacteria</taxon>
        <taxon>Lysobacterales</taxon>
        <taxon>Rhodanobacteraceae</taxon>
        <taxon>Tahibacter</taxon>
    </lineage>
</organism>
<proteinExistence type="predicted"/>
<evidence type="ECO:0000313" key="2">
    <source>
        <dbReference type="EMBL" id="UXI70198.1"/>
    </source>
</evidence>
<gene>
    <name evidence="2" type="ORF">N4264_11365</name>
</gene>
<evidence type="ECO:0000256" key="1">
    <source>
        <dbReference type="SAM" id="Phobius"/>
    </source>
</evidence>
<reference evidence="2" key="1">
    <citation type="submission" date="2022-09" db="EMBL/GenBank/DDBJ databases">
        <title>Tahibacter sp. nov., isolated from a fresh water.</title>
        <authorList>
            <person name="Baek J.H."/>
            <person name="Lee J.K."/>
            <person name="Kim J.M."/>
            <person name="Jeon C.O."/>
        </authorList>
    </citation>
    <scope>NUCLEOTIDE SEQUENCE</scope>
    <source>
        <strain evidence="2">W38</strain>
    </source>
</reference>
<name>A0ABY6BL91_9GAMM</name>
<keyword evidence="1" id="KW-0472">Membrane</keyword>
<dbReference type="RefSeq" id="WP_261697149.1">
    <property type="nucleotide sequence ID" value="NZ_CP104694.1"/>
</dbReference>
<keyword evidence="1" id="KW-1133">Transmembrane helix</keyword>